<comment type="catalytic activity">
    <reaction evidence="11">
        <text>L-threonyl-[protein] + ATP = O-phospho-L-threonyl-[protein] + ADP + H(+)</text>
        <dbReference type="Rhea" id="RHEA:46608"/>
        <dbReference type="Rhea" id="RHEA-COMP:11060"/>
        <dbReference type="Rhea" id="RHEA-COMP:11605"/>
        <dbReference type="ChEBI" id="CHEBI:15378"/>
        <dbReference type="ChEBI" id="CHEBI:30013"/>
        <dbReference type="ChEBI" id="CHEBI:30616"/>
        <dbReference type="ChEBI" id="CHEBI:61977"/>
        <dbReference type="ChEBI" id="CHEBI:456216"/>
        <dbReference type="EC" id="2.7.11.1"/>
    </reaction>
</comment>
<feature type="region of interest" description="Disordered" evidence="13">
    <location>
        <begin position="1081"/>
        <end position="1146"/>
    </location>
</feature>
<proteinExistence type="predicted"/>
<dbReference type="EC" id="2.7.11.1" evidence="1"/>
<feature type="compositionally biased region" description="Low complexity" evidence="13">
    <location>
        <begin position="1183"/>
        <end position="1199"/>
    </location>
</feature>
<dbReference type="Gene3D" id="1.10.510.10">
    <property type="entry name" value="Transferase(Phosphotransferase) domain 1"/>
    <property type="match status" value="2"/>
</dbReference>
<evidence type="ECO:0000256" key="6">
    <source>
        <dbReference type="ARBA" id="ARBA00022741"/>
    </source>
</evidence>
<feature type="region of interest" description="Disordered" evidence="13">
    <location>
        <begin position="849"/>
        <end position="887"/>
    </location>
</feature>
<dbReference type="InterPro" id="IPR058783">
    <property type="entry name" value="IREH1/IRE-like_N"/>
</dbReference>
<evidence type="ECO:0000256" key="9">
    <source>
        <dbReference type="ARBA" id="ARBA00022833"/>
    </source>
</evidence>
<feature type="compositionally biased region" description="Low complexity" evidence="13">
    <location>
        <begin position="868"/>
        <end position="877"/>
    </location>
</feature>
<evidence type="ECO:0000256" key="5">
    <source>
        <dbReference type="ARBA" id="ARBA00022723"/>
    </source>
</evidence>
<feature type="region of interest" description="Disordered" evidence="13">
    <location>
        <begin position="304"/>
        <end position="383"/>
    </location>
</feature>
<keyword evidence="5" id="KW-0479">Metal-binding</keyword>
<keyword evidence="16" id="KW-1185">Reference proteome</keyword>
<feature type="compositionally biased region" description="Low complexity" evidence="13">
    <location>
        <begin position="1110"/>
        <end position="1131"/>
    </location>
</feature>
<evidence type="ECO:0000256" key="8">
    <source>
        <dbReference type="ARBA" id="ARBA00022777"/>
    </source>
</evidence>
<name>A0AAW1RT71_9CHLO</name>
<dbReference type="CDD" id="cd05579">
    <property type="entry name" value="STKc_MAST_like"/>
    <property type="match status" value="1"/>
</dbReference>
<feature type="region of interest" description="Disordered" evidence="13">
    <location>
        <begin position="1255"/>
        <end position="1290"/>
    </location>
</feature>
<keyword evidence="9" id="KW-0862">Zinc</keyword>
<feature type="region of interest" description="Disordered" evidence="13">
    <location>
        <begin position="917"/>
        <end position="936"/>
    </location>
</feature>
<dbReference type="SMART" id="SM00220">
    <property type="entry name" value="S_TKc"/>
    <property type="match status" value="1"/>
</dbReference>
<feature type="compositionally biased region" description="Pro residues" evidence="13">
    <location>
        <begin position="471"/>
        <end position="484"/>
    </location>
</feature>
<evidence type="ECO:0000256" key="10">
    <source>
        <dbReference type="ARBA" id="ARBA00022840"/>
    </source>
</evidence>
<evidence type="ECO:0000256" key="3">
    <source>
        <dbReference type="ARBA" id="ARBA00022553"/>
    </source>
</evidence>
<keyword evidence="2" id="KW-0723">Serine/threonine-protein kinase</keyword>
<dbReference type="SUPFAM" id="SSF56112">
    <property type="entry name" value="Protein kinase-like (PK-like)"/>
    <property type="match status" value="1"/>
</dbReference>
<dbReference type="Proteomes" id="UP001445335">
    <property type="component" value="Unassembled WGS sequence"/>
</dbReference>
<evidence type="ECO:0000259" key="14">
    <source>
        <dbReference type="PROSITE" id="PS50011"/>
    </source>
</evidence>
<accession>A0AAW1RT71</accession>
<dbReference type="Gene3D" id="3.30.200.20">
    <property type="entry name" value="Phosphorylase Kinase, domain 1"/>
    <property type="match status" value="2"/>
</dbReference>
<feature type="compositionally biased region" description="Low complexity" evidence="13">
    <location>
        <begin position="422"/>
        <end position="446"/>
    </location>
</feature>
<feature type="region of interest" description="Disordered" evidence="13">
    <location>
        <begin position="1309"/>
        <end position="1331"/>
    </location>
</feature>
<dbReference type="FunFam" id="1.10.510.10:FF:001418">
    <property type="entry name" value="Serine/threonine protein kinase 15"/>
    <property type="match status" value="1"/>
</dbReference>
<reference evidence="15 16" key="1">
    <citation type="journal article" date="2024" name="Nat. Commun.">
        <title>Phylogenomics reveals the evolutionary origins of lichenization in chlorophyte algae.</title>
        <authorList>
            <person name="Puginier C."/>
            <person name="Libourel C."/>
            <person name="Otte J."/>
            <person name="Skaloud P."/>
            <person name="Haon M."/>
            <person name="Grisel S."/>
            <person name="Petersen M."/>
            <person name="Berrin J.G."/>
            <person name="Delaux P.M."/>
            <person name="Dal Grande F."/>
            <person name="Keller J."/>
        </authorList>
    </citation>
    <scope>NUCLEOTIDE SEQUENCE [LARGE SCALE GENOMIC DNA]</scope>
    <source>
        <strain evidence="15 16">SAG 245.80</strain>
    </source>
</reference>
<evidence type="ECO:0000256" key="2">
    <source>
        <dbReference type="ARBA" id="ARBA00022527"/>
    </source>
</evidence>
<feature type="region of interest" description="Disordered" evidence="13">
    <location>
        <begin position="1180"/>
        <end position="1203"/>
    </location>
</feature>
<feature type="compositionally biased region" description="Low complexity" evidence="13">
    <location>
        <begin position="1085"/>
        <end position="1100"/>
    </location>
</feature>
<dbReference type="InterPro" id="IPR008271">
    <property type="entry name" value="Ser/Thr_kinase_AS"/>
</dbReference>
<dbReference type="GO" id="GO:0008270">
    <property type="term" value="F:zinc ion binding"/>
    <property type="evidence" value="ECO:0007669"/>
    <property type="project" value="UniProtKB-KW"/>
</dbReference>
<dbReference type="Pfam" id="PF00069">
    <property type="entry name" value="Pkinase"/>
    <property type="match status" value="2"/>
</dbReference>
<dbReference type="GO" id="GO:0004674">
    <property type="term" value="F:protein serine/threonine kinase activity"/>
    <property type="evidence" value="ECO:0007669"/>
    <property type="project" value="UniProtKB-KW"/>
</dbReference>
<sequence length="1331" mass="137332">MLQAALLQGLFDTPARQGCASAMSDRLRERRSFEAAKAAVDADLAAFKRDVARQLTARPPATAGTSDQDGVLESLLALASKCLEEDMASFRTSIQEVVDELGEVRRKCVLPGHKALVTRLLFILTRCSRLVLSEDASSSELLATPWGTAPRGRLAERLRRLSGVPLSTRRGTGVRKAVGSGSPRQTPIYHAATLPPRMLRDMAAGLQGLRLSSDGESSRAAAVSRGEALGPYTGVLFPLTESPAGATPQLFRPAGDPFADAAAAGAAGGGGAETPGMAAAGRAPKRSPLGRSVVTALEAQLDQVASLRKPPPPRLAGRWASEGARMDVDARSECSTPRGDRSPLARSSSPAAKGLALGLDGPPPESPLAGVTPLESERGAEAPSARERLGLLASLHQLRRRLSGFASGSPHALSDVDERAEPALASDSGSLSSAPASPATPQALPLRTPPSLATAMADAHGSSRGGSGASSPPPVALTPPPPPAAASLSGPGGPAELASPFSAAAQEAEAGRAAQRPCSAGAAEGGGRAGVRARQALSVRTAGSSPAGSSSPDTAASAPLAWRPGSPARLGVICRICEEPVPQRAVERHSRLAASLQPDGTAQPAGRCQEVLGQLDALLAGDCAASVSSSCCGGDGGTEEPELEEETLLLAQRTRRLVAAKVEELRAALPGPRLESAASAPAAASGMCIDDYEILKPISRGAFGRVYLARKRATGDLLAIKVMRKADLVRKNMVQSVRNERNIMALANNPFVVRFYYAFTSRDNLYIVMEYLSGGDLFSLLRSLGALDEAVARAYVAETVLALEYCHTQGIIHRDLKPDNLLIAADGHLKLTDFGLSCVGVIDRADNLAGPARPMETDSGGSTPRSLAGGTASATSSPRRYASMEGLVARGRRSEDGRCREGDAESGTQAALRARMAVPSPRGAVRAGDEERGRAVGTPDYLAPELLLGTGHGPEVDWWSLGAIVYELVTGVPPFNADTPEEIFDNILDRRIAWPEGANALSPGCRDLIDRLLQPDPHQRLGARGAGEVKLHAWFAGLDWANLARTKAAFIPELDSPTDTAYFAPKPVSVASMALDIQSSDELGSSRPASPAGSASWRSGGRPRSRPRSATRPGSLRAGSDAASAASSSPATPLQSPGMRGGCTAGGVAAEGDMDVDGGDAGRMLSLLYTITSAGVDDMPAHAGSRSGSSAGSSGRSSGTLEHDLIGSGAAAAAGGGSDGAVFSPTNQFLDFSFKNLELLGERNREAAQAMAGLRQDSGPYPDLDPGTDPASPSFGEGVGEADDSVSGDGIRLRTHGEAAIAGSLSRVSGFDASSEQVPGHVLARPDHEAK</sequence>
<dbReference type="GO" id="GO:0035556">
    <property type="term" value="P:intracellular signal transduction"/>
    <property type="evidence" value="ECO:0007669"/>
    <property type="project" value="TreeGrafter"/>
</dbReference>
<feature type="compositionally biased region" description="Basic and acidic residues" evidence="13">
    <location>
        <begin position="324"/>
        <end position="343"/>
    </location>
</feature>
<comment type="catalytic activity">
    <reaction evidence="12">
        <text>L-seryl-[protein] + ATP = O-phospho-L-seryl-[protein] + ADP + H(+)</text>
        <dbReference type="Rhea" id="RHEA:17989"/>
        <dbReference type="Rhea" id="RHEA-COMP:9863"/>
        <dbReference type="Rhea" id="RHEA-COMP:11604"/>
        <dbReference type="ChEBI" id="CHEBI:15378"/>
        <dbReference type="ChEBI" id="CHEBI:29999"/>
        <dbReference type="ChEBI" id="CHEBI:30616"/>
        <dbReference type="ChEBI" id="CHEBI:83421"/>
        <dbReference type="ChEBI" id="CHEBI:456216"/>
        <dbReference type="EC" id="2.7.11.1"/>
    </reaction>
</comment>
<feature type="region of interest" description="Disordered" evidence="13">
    <location>
        <begin position="262"/>
        <end position="288"/>
    </location>
</feature>
<dbReference type="EMBL" id="JALJOU010000023">
    <property type="protein sequence ID" value="KAK9837104.1"/>
    <property type="molecule type" value="Genomic_DNA"/>
</dbReference>
<dbReference type="InterPro" id="IPR050236">
    <property type="entry name" value="Ser_Thr_kinase_AGC"/>
</dbReference>
<evidence type="ECO:0000256" key="7">
    <source>
        <dbReference type="ARBA" id="ARBA00022771"/>
    </source>
</evidence>
<keyword evidence="10" id="KW-0067">ATP-binding</keyword>
<feature type="compositionally biased region" description="Low complexity" evidence="13">
    <location>
        <begin position="485"/>
        <end position="522"/>
    </location>
</feature>
<keyword evidence="8" id="KW-0418">Kinase</keyword>
<keyword evidence="4" id="KW-0808">Transferase</keyword>
<keyword evidence="3" id="KW-0597">Phosphoprotein</keyword>
<evidence type="ECO:0000256" key="13">
    <source>
        <dbReference type="SAM" id="MobiDB-lite"/>
    </source>
</evidence>
<dbReference type="PANTHER" id="PTHR24356:SF1">
    <property type="entry name" value="SERINE_THREONINE-PROTEIN KINASE GREATWALL"/>
    <property type="match status" value="1"/>
</dbReference>
<dbReference type="FunFam" id="3.30.200.20:FF:000147">
    <property type="entry name" value="probable serine/threonine protein kinase IREH1"/>
    <property type="match status" value="1"/>
</dbReference>
<evidence type="ECO:0000313" key="16">
    <source>
        <dbReference type="Proteomes" id="UP001445335"/>
    </source>
</evidence>
<feature type="domain" description="Protein kinase" evidence="14">
    <location>
        <begin position="692"/>
        <end position="1035"/>
    </location>
</feature>
<organism evidence="15 16">
    <name type="scientific">Elliptochloris bilobata</name>
    <dbReference type="NCBI Taxonomy" id="381761"/>
    <lineage>
        <taxon>Eukaryota</taxon>
        <taxon>Viridiplantae</taxon>
        <taxon>Chlorophyta</taxon>
        <taxon>core chlorophytes</taxon>
        <taxon>Trebouxiophyceae</taxon>
        <taxon>Trebouxiophyceae incertae sedis</taxon>
        <taxon>Elliptochloris clade</taxon>
        <taxon>Elliptochloris</taxon>
    </lineage>
</organism>
<dbReference type="InterPro" id="IPR011009">
    <property type="entry name" value="Kinase-like_dom_sf"/>
</dbReference>
<dbReference type="InterPro" id="IPR000719">
    <property type="entry name" value="Prot_kinase_dom"/>
</dbReference>
<dbReference type="GO" id="GO:0005524">
    <property type="term" value="F:ATP binding"/>
    <property type="evidence" value="ECO:0007669"/>
    <property type="project" value="UniProtKB-KW"/>
</dbReference>
<dbReference type="PROSITE" id="PS00108">
    <property type="entry name" value="PROTEIN_KINASE_ST"/>
    <property type="match status" value="1"/>
</dbReference>
<evidence type="ECO:0000313" key="15">
    <source>
        <dbReference type="EMBL" id="KAK9837104.1"/>
    </source>
</evidence>
<dbReference type="Pfam" id="PF26031">
    <property type="entry name" value="IREH1"/>
    <property type="match status" value="1"/>
</dbReference>
<protein>
    <recommendedName>
        <fullName evidence="1">non-specific serine/threonine protein kinase</fullName>
        <ecNumber evidence="1">2.7.11.1</ecNumber>
    </recommendedName>
</protein>
<evidence type="ECO:0000256" key="4">
    <source>
        <dbReference type="ARBA" id="ARBA00022679"/>
    </source>
</evidence>
<feature type="compositionally biased region" description="Low complexity" evidence="13">
    <location>
        <begin position="541"/>
        <end position="561"/>
    </location>
</feature>
<feature type="region of interest" description="Disordered" evidence="13">
    <location>
        <begin position="406"/>
        <end position="562"/>
    </location>
</feature>
<evidence type="ECO:0000256" key="11">
    <source>
        <dbReference type="ARBA" id="ARBA00047899"/>
    </source>
</evidence>
<comment type="caution">
    <text evidence="15">The sequence shown here is derived from an EMBL/GenBank/DDBJ whole genome shotgun (WGS) entry which is preliminary data.</text>
</comment>
<keyword evidence="6" id="KW-0547">Nucleotide-binding</keyword>
<gene>
    <name evidence="15" type="ORF">WJX81_003071</name>
</gene>
<evidence type="ECO:0000256" key="12">
    <source>
        <dbReference type="ARBA" id="ARBA00048679"/>
    </source>
</evidence>
<dbReference type="PROSITE" id="PS50011">
    <property type="entry name" value="PROTEIN_KINASE_DOM"/>
    <property type="match status" value="1"/>
</dbReference>
<keyword evidence="7" id="KW-0863">Zinc-finger</keyword>
<evidence type="ECO:0000256" key="1">
    <source>
        <dbReference type="ARBA" id="ARBA00012513"/>
    </source>
</evidence>
<dbReference type="PANTHER" id="PTHR24356">
    <property type="entry name" value="SERINE/THREONINE-PROTEIN KINASE"/>
    <property type="match status" value="1"/>
</dbReference>